<feature type="compositionally biased region" description="Basic and acidic residues" evidence="1">
    <location>
        <begin position="497"/>
        <end position="507"/>
    </location>
</feature>
<gene>
    <name evidence="2" type="ORF">JIN78_13480</name>
</gene>
<dbReference type="Proteomes" id="UP000604083">
    <property type="component" value="Unassembled WGS sequence"/>
</dbReference>
<protein>
    <submittedName>
        <fullName evidence="2">LamG domain-containing protein</fullName>
    </submittedName>
</protein>
<sequence length="945" mass="99011">MKQKHPQVPLVCTGLILGATLATTQADLVHYYSLDDTTQGTITDTGSGATVNSNGSWRGDAGADLRVTGLIDGALRMNDEDGGNGSEHFFMDLEGLDGASAVTMSMWFKLEADNDNSGGYTGLFMARQVTFDNDDDGIADLTAQNWGMAFRNSSGPRRLDVRVNGQASNNLTDLPDQEWHHVAFTWDGTTGERIVYVNGEVEDTATQAIGKIVSAGEWRLSDDACCGGREINGTVDDVAVYDEVLDETRIAQIYQEGLLGCGITGRPGDTDCDGILDEDEISGAMNPFDASGNFVGVGNGGAPTDPNDSDSDDDGVPDGREVTGALNPFVNNVLDDTPLGGPYTGHDPTNPNKASTDGDSLTDLEEIENFLNPNDATGEHGDDGDPDNDGLGNLAEIDPTSISSPYEATDPQNGDSDGDGLNDGEEVNGTANTSFGSESTDPNLADSDEDGLSDGDEVLGRLNPFKDGVLVGAIDGAPYTDHDATDPNEIYSDSDSMTDKEEIDNRLDPNNGDGAQGDDGDPDGDLLTNVEEVLDYFTNPLVADTDGDGLDDLTEVEGDTDPLLADTDGDTLNDFDEVNGLLDGESHGFGPTDGSDADSDGDGVADRIELAATPPSDPNDSSAVPAVKPVAYWALDEPTGSIAREWVNRNDAESNGPALWVPGKFGNAADIDGASSGDKWFQAQTLQGLKGATSLTVMAWIHVRSGNTGYKGILTTRGEGPTGNENWGLNIEGNNANTDNRVPTSAGGASEGINNPGPSSGQFGTLQWYHVAMTFNGTTNEVITYTNGVAGATGTAAYPTALTGEGWTIGIDVNQGTRDLDGLIDDAAIFPVALSAEDILTIYNEGENNGKTVGDLYDLTAPPVIVVDSNLEITAISRNGDSVDLTWNSGAVAGTSFNVKASSTLDTPIADWTVVAQGIPNDGETTSITVPNQTEEKKFFVVEEN</sequence>
<feature type="compositionally biased region" description="Acidic residues" evidence="1">
    <location>
        <begin position="446"/>
        <end position="457"/>
    </location>
</feature>
<organism evidence="2 3">
    <name type="scientific">Roseibacillus ishigakijimensis</name>
    <dbReference type="NCBI Taxonomy" id="454146"/>
    <lineage>
        <taxon>Bacteria</taxon>
        <taxon>Pseudomonadati</taxon>
        <taxon>Verrucomicrobiota</taxon>
        <taxon>Verrucomicrobiia</taxon>
        <taxon>Verrucomicrobiales</taxon>
        <taxon>Verrucomicrobiaceae</taxon>
        <taxon>Roseibacillus</taxon>
    </lineage>
</organism>
<reference evidence="2" key="1">
    <citation type="submission" date="2021-01" db="EMBL/GenBank/DDBJ databases">
        <title>Modified the classification status of verrucomicrobia.</title>
        <authorList>
            <person name="Feng X."/>
        </authorList>
    </citation>
    <scope>NUCLEOTIDE SEQUENCE</scope>
    <source>
        <strain evidence="2">KCTC 12986</strain>
    </source>
</reference>
<proteinExistence type="predicted"/>
<dbReference type="EMBL" id="JAENIO010000040">
    <property type="protein sequence ID" value="MBK1835076.1"/>
    <property type="molecule type" value="Genomic_DNA"/>
</dbReference>
<feature type="compositionally biased region" description="Acidic residues" evidence="1">
    <location>
        <begin position="307"/>
        <end position="316"/>
    </location>
</feature>
<dbReference type="PANTHER" id="PTHR37467">
    <property type="entry name" value="EXPORTED CALCIUM-BINDING GLYCOPROTEIN-RELATED"/>
    <property type="match status" value="1"/>
</dbReference>
<dbReference type="AlphaFoldDB" id="A0A934RSY1"/>
<feature type="region of interest" description="Disordered" evidence="1">
    <location>
        <begin position="581"/>
        <end position="603"/>
    </location>
</feature>
<evidence type="ECO:0000313" key="3">
    <source>
        <dbReference type="Proteomes" id="UP000604083"/>
    </source>
</evidence>
<feature type="compositionally biased region" description="Polar residues" evidence="1">
    <location>
        <begin position="400"/>
        <end position="412"/>
    </location>
</feature>
<dbReference type="Gene3D" id="2.60.120.200">
    <property type="match status" value="2"/>
</dbReference>
<comment type="caution">
    <text evidence="2">The sequence shown here is derived from an EMBL/GenBank/DDBJ whole genome shotgun (WGS) entry which is preliminary data.</text>
</comment>
<name>A0A934RSY1_9BACT</name>
<feature type="region of interest" description="Disordered" evidence="1">
    <location>
        <begin position="372"/>
        <end position="527"/>
    </location>
</feature>
<dbReference type="InterPro" id="IPR053180">
    <property type="entry name" value="Ca-binding_acidic-repeat"/>
</dbReference>
<dbReference type="PROSITE" id="PS00018">
    <property type="entry name" value="EF_HAND_1"/>
    <property type="match status" value="1"/>
</dbReference>
<feature type="compositionally biased region" description="Acidic residues" evidence="1">
    <location>
        <begin position="416"/>
        <end position="426"/>
    </location>
</feature>
<feature type="compositionally biased region" description="Polar residues" evidence="1">
    <location>
        <begin position="347"/>
        <end position="359"/>
    </location>
</feature>
<dbReference type="PANTHER" id="PTHR37467:SF1">
    <property type="entry name" value="EXPORTED CALCIUM-BINDING GLYCOPROTEIN"/>
    <property type="match status" value="1"/>
</dbReference>
<dbReference type="InterPro" id="IPR013320">
    <property type="entry name" value="ConA-like_dom_sf"/>
</dbReference>
<keyword evidence="3" id="KW-1185">Reference proteome</keyword>
<feature type="region of interest" description="Disordered" evidence="1">
    <location>
        <begin position="286"/>
        <end position="360"/>
    </location>
</feature>
<dbReference type="InterPro" id="IPR018247">
    <property type="entry name" value="EF_Hand_1_Ca_BS"/>
</dbReference>
<evidence type="ECO:0000313" key="2">
    <source>
        <dbReference type="EMBL" id="MBK1835076.1"/>
    </source>
</evidence>
<accession>A0A934RSY1</accession>
<dbReference type="Pfam" id="PF13385">
    <property type="entry name" value="Laminin_G_3"/>
    <property type="match status" value="2"/>
</dbReference>
<evidence type="ECO:0000256" key="1">
    <source>
        <dbReference type="SAM" id="MobiDB-lite"/>
    </source>
</evidence>
<dbReference type="SUPFAM" id="SSF49899">
    <property type="entry name" value="Concanavalin A-like lectins/glucanases"/>
    <property type="match status" value="2"/>
</dbReference>
<feature type="compositionally biased region" description="Polar residues" evidence="1">
    <location>
        <begin position="429"/>
        <end position="442"/>
    </location>
</feature>
<dbReference type="RefSeq" id="WP_200392512.1">
    <property type="nucleotide sequence ID" value="NZ_JAENIO010000040.1"/>
</dbReference>